<evidence type="ECO:0000313" key="11">
    <source>
        <dbReference type="Proteomes" id="UP000710432"/>
    </source>
</evidence>
<dbReference type="Gene3D" id="4.10.280.10">
    <property type="entry name" value="Helix-loop-helix DNA-binding domain"/>
    <property type="match status" value="1"/>
</dbReference>
<feature type="compositionally biased region" description="Pro residues" evidence="7">
    <location>
        <begin position="132"/>
        <end position="150"/>
    </location>
</feature>
<accession>A0A8J6KPQ4</accession>
<evidence type="ECO:0000256" key="3">
    <source>
        <dbReference type="ARBA" id="ARBA00023015"/>
    </source>
</evidence>
<evidence type="ECO:0000256" key="7">
    <source>
        <dbReference type="SAM" id="MobiDB-lite"/>
    </source>
</evidence>
<keyword evidence="6" id="KW-0539">Nucleus</keyword>
<dbReference type="Pfam" id="PF07527">
    <property type="entry name" value="Hairy_orange"/>
    <property type="match status" value="1"/>
</dbReference>
<name>A0A8J6KPQ4_MICOH</name>
<dbReference type="AlphaFoldDB" id="A0A8J6KPQ4"/>
<dbReference type="GO" id="GO:0000978">
    <property type="term" value="F:RNA polymerase II cis-regulatory region sequence-specific DNA binding"/>
    <property type="evidence" value="ECO:0007669"/>
    <property type="project" value="UniProtKB-ARBA"/>
</dbReference>
<dbReference type="EMBL" id="JAATJU010024713">
    <property type="protein sequence ID" value="KAH0505059.1"/>
    <property type="molecule type" value="Genomic_DNA"/>
</dbReference>
<dbReference type="InterPro" id="IPR036638">
    <property type="entry name" value="HLH_DNA-bd_sf"/>
</dbReference>
<keyword evidence="4" id="KW-0238">DNA-binding</keyword>
<organism evidence="10 11">
    <name type="scientific">Microtus ochrogaster</name>
    <name type="common">Prairie vole</name>
    <dbReference type="NCBI Taxonomy" id="79684"/>
    <lineage>
        <taxon>Eukaryota</taxon>
        <taxon>Metazoa</taxon>
        <taxon>Chordata</taxon>
        <taxon>Craniata</taxon>
        <taxon>Vertebrata</taxon>
        <taxon>Euteleostomi</taxon>
        <taxon>Mammalia</taxon>
        <taxon>Eutheria</taxon>
        <taxon>Euarchontoglires</taxon>
        <taxon>Glires</taxon>
        <taxon>Rodentia</taxon>
        <taxon>Myomorpha</taxon>
        <taxon>Muroidea</taxon>
        <taxon>Cricetidae</taxon>
        <taxon>Arvicolinae</taxon>
        <taxon>Microtus</taxon>
    </lineage>
</organism>
<evidence type="ECO:0000313" key="10">
    <source>
        <dbReference type="EMBL" id="KAH0505059.1"/>
    </source>
</evidence>
<dbReference type="InterPro" id="IPR011598">
    <property type="entry name" value="bHLH_dom"/>
</dbReference>
<dbReference type="GO" id="GO:0005634">
    <property type="term" value="C:nucleus"/>
    <property type="evidence" value="ECO:0007669"/>
    <property type="project" value="UniProtKB-SubCell"/>
</dbReference>
<keyword evidence="2" id="KW-0678">Repressor</keyword>
<reference evidence="10" key="1">
    <citation type="submission" date="2020-03" db="EMBL/GenBank/DDBJ databases">
        <title>Studies in the Genomics of Life Span.</title>
        <authorList>
            <person name="Glass D."/>
        </authorList>
    </citation>
    <scope>NUCLEOTIDE SEQUENCE</scope>
    <source>
        <strain evidence="10">LTLLF</strain>
        <tissue evidence="10">Muscle</tissue>
    </source>
</reference>
<gene>
    <name evidence="10" type="ORF">LTLLF_179915</name>
</gene>
<dbReference type="SMART" id="SM00511">
    <property type="entry name" value="ORANGE"/>
    <property type="match status" value="1"/>
</dbReference>
<keyword evidence="5" id="KW-0804">Transcription</keyword>
<dbReference type="GO" id="GO:0006355">
    <property type="term" value="P:regulation of DNA-templated transcription"/>
    <property type="evidence" value="ECO:0007669"/>
    <property type="project" value="InterPro"/>
</dbReference>
<feature type="region of interest" description="Disordered" evidence="7">
    <location>
        <begin position="123"/>
        <end position="158"/>
    </location>
</feature>
<evidence type="ECO:0000256" key="4">
    <source>
        <dbReference type="ARBA" id="ARBA00023125"/>
    </source>
</evidence>
<evidence type="ECO:0000256" key="2">
    <source>
        <dbReference type="ARBA" id="ARBA00022491"/>
    </source>
</evidence>
<dbReference type="PROSITE" id="PS51054">
    <property type="entry name" value="ORANGE"/>
    <property type="match status" value="1"/>
</dbReference>
<sequence>MRLPRRVGDAAELRKSLKPLLEKRRRARINESLSQLKGLVLPLLGAETSRYSKLEKADILEMTVRFLQEQPASPYPTAATRSLDSYLEGYQACLERLVRVLPACSVLEPAVSARLLEHLRQRTVRGGSPSQTPKPAPAPAPSPQVPPPGSPGLWRPWWRHKATNSERAAFRFQRKDVKGRDLEAVFSRFVRFQSPGTD</sequence>
<feature type="domain" description="BHLH" evidence="8">
    <location>
        <begin position="13"/>
        <end position="70"/>
    </location>
</feature>
<dbReference type="GO" id="GO:0046983">
    <property type="term" value="F:protein dimerization activity"/>
    <property type="evidence" value="ECO:0007669"/>
    <property type="project" value="InterPro"/>
</dbReference>
<evidence type="ECO:0000259" key="9">
    <source>
        <dbReference type="PROSITE" id="PS51054"/>
    </source>
</evidence>
<evidence type="ECO:0000256" key="1">
    <source>
        <dbReference type="ARBA" id="ARBA00004123"/>
    </source>
</evidence>
<dbReference type="Proteomes" id="UP000710432">
    <property type="component" value="Unassembled WGS sequence"/>
</dbReference>
<evidence type="ECO:0000256" key="6">
    <source>
        <dbReference type="ARBA" id="ARBA00023242"/>
    </source>
</evidence>
<feature type="domain" description="Orange" evidence="9">
    <location>
        <begin position="86"/>
        <end position="119"/>
    </location>
</feature>
<dbReference type="Pfam" id="PF00010">
    <property type="entry name" value="HLH"/>
    <property type="match status" value="1"/>
</dbReference>
<comment type="caution">
    <text evidence="10">The sequence shown here is derived from an EMBL/GenBank/DDBJ whole genome shotgun (WGS) entry which is preliminary data.</text>
</comment>
<dbReference type="SUPFAM" id="SSF47459">
    <property type="entry name" value="HLH, helix-loop-helix DNA-binding domain"/>
    <property type="match status" value="1"/>
</dbReference>
<evidence type="ECO:0000259" key="8">
    <source>
        <dbReference type="PROSITE" id="PS50888"/>
    </source>
</evidence>
<dbReference type="SMART" id="SM00353">
    <property type="entry name" value="HLH"/>
    <property type="match status" value="1"/>
</dbReference>
<keyword evidence="3" id="KW-0805">Transcription regulation</keyword>
<protein>
    <submittedName>
        <fullName evidence="10">Transcription factor HES-2</fullName>
    </submittedName>
</protein>
<dbReference type="FunFam" id="4.10.280.10:FF:000009">
    <property type="entry name" value="Transcription factor HES-1"/>
    <property type="match status" value="1"/>
</dbReference>
<proteinExistence type="predicted"/>
<dbReference type="InterPro" id="IPR050370">
    <property type="entry name" value="HES_HEY"/>
</dbReference>
<evidence type="ECO:0000256" key="5">
    <source>
        <dbReference type="ARBA" id="ARBA00023163"/>
    </source>
</evidence>
<dbReference type="InterPro" id="IPR003650">
    <property type="entry name" value="Orange_dom"/>
</dbReference>
<dbReference type="PANTHER" id="PTHR10985">
    <property type="entry name" value="BASIC HELIX-LOOP-HELIX TRANSCRIPTION FACTOR, HES-RELATED"/>
    <property type="match status" value="1"/>
</dbReference>
<comment type="subcellular location">
    <subcellularLocation>
        <location evidence="1">Nucleus</location>
    </subcellularLocation>
</comment>
<dbReference type="PROSITE" id="PS50888">
    <property type="entry name" value="BHLH"/>
    <property type="match status" value="1"/>
</dbReference>